<protein>
    <submittedName>
        <fullName evidence="4">Uncharacterized protein LOC108044488</fullName>
    </submittedName>
</protein>
<dbReference type="Proteomes" id="UP001652680">
    <property type="component" value="Unassembled WGS sequence"/>
</dbReference>
<dbReference type="RefSeq" id="XP_016979011.1">
    <property type="nucleotide sequence ID" value="XM_017123522.1"/>
</dbReference>
<gene>
    <name evidence="4" type="primary">LOC108044488</name>
    <name evidence="2" type="synonym">108044488</name>
</gene>
<dbReference type="GeneID" id="108044488"/>
<feature type="transmembrane region" description="Helical" evidence="1">
    <location>
        <begin position="36"/>
        <end position="57"/>
    </location>
</feature>
<dbReference type="EnsemblMetazoa" id="XM_017123522.2">
    <property type="protein sequence ID" value="XP_016979011.1"/>
    <property type="gene ID" value="LOC108044488"/>
</dbReference>
<keyword evidence="1" id="KW-0472">Membrane</keyword>
<dbReference type="OrthoDB" id="7811158at2759"/>
<evidence type="ECO:0000313" key="4">
    <source>
        <dbReference type="RefSeq" id="XP_016979011.1"/>
    </source>
</evidence>
<reference evidence="2" key="3">
    <citation type="submission" date="2025-05" db="UniProtKB">
        <authorList>
            <consortium name="EnsemblMetazoa"/>
        </authorList>
    </citation>
    <scope>IDENTIFICATION</scope>
</reference>
<evidence type="ECO:0000313" key="2">
    <source>
        <dbReference type="EnsemblMetazoa" id="XP_016979011.1"/>
    </source>
</evidence>
<reference evidence="3" key="1">
    <citation type="journal article" date="2021" name="Elife">
        <title>Highly contiguous assemblies of 101 drosophilid genomes.</title>
        <authorList>
            <person name="Kim B.Y."/>
            <person name="Wang J.R."/>
            <person name="Miller D.E."/>
            <person name="Barmina O."/>
            <person name="Delaney E."/>
            <person name="Thompson A."/>
            <person name="Comeault A.A."/>
            <person name="Peede D."/>
            <person name="D'Agostino E.R."/>
            <person name="Pelaez J."/>
            <person name="Aguilar J.M."/>
            <person name="Haji D."/>
            <person name="Matsunaga T."/>
            <person name="Armstrong E.E."/>
            <person name="Zych M."/>
            <person name="Ogawa Y."/>
            <person name="Stamenkovic-Radak M."/>
            <person name="Jelic M."/>
            <person name="Veselinovic M.S."/>
            <person name="Tanaskovic M."/>
            <person name="Eric P."/>
            <person name="Gao J.J."/>
            <person name="Katoh T.K."/>
            <person name="Toda M.J."/>
            <person name="Watabe H."/>
            <person name="Watada M."/>
            <person name="Davis J.S."/>
            <person name="Moyle L.C."/>
            <person name="Manoli G."/>
            <person name="Bertolini E."/>
            <person name="Kostal V."/>
            <person name="Hawley R.S."/>
            <person name="Takahashi A."/>
            <person name="Jones C.D."/>
            <person name="Price D.K."/>
            <person name="Whiteman N."/>
            <person name="Kopp A."/>
            <person name="Matute D.R."/>
            <person name="Petrov D.A."/>
        </authorList>
    </citation>
    <scope>NUCLEOTIDE SEQUENCE [LARGE SCALE GENOMIC DNA]</scope>
</reference>
<evidence type="ECO:0000313" key="3">
    <source>
        <dbReference type="Proteomes" id="UP001652680"/>
    </source>
</evidence>
<accession>A0A6P4F130</accession>
<feature type="transmembrane region" description="Helical" evidence="1">
    <location>
        <begin position="130"/>
        <end position="147"/>
    </location>
</feature>
<dbReference type="Pfam" id="PF16039">
    <property type="entry name" value="DUF4791"/>
    <property type="match status" value="1"/>
</dbReference>
<feature type="transmembrane region" description="Helical" evidence="1">
    <location>
        <begin position="6"/>
        <end position="24"/>
    </location>
</feature>
<keyword evidence="1" id="KW-0812">Transmembrane</keyword>
<keyword evidence="3" id="KW-1185">Reference proteome</keyword>
<organism evidence="4">
    <name type="scientific">Drosophila rhopaloa</name>
    <name type="common">Fruit fly</name>
    <dbReference type="NCBI Taxonomy" id="1041015"/>
    <lineage>
        <taxon>Eukaryota</taxon>
        <taxon>Metazoa</taxon>
        <taxon>Ecdysozoa</taxon>
        <taxon>Arthropoda</taxon>
        <taxon>Hexapoda</taxon>
        <taxon>Insecta</taxon>
        <taxon>Pterygota</taxon>
        <taxon>Neoptera</taxon>
        <taxon>Endopterygota</taxon>
        <taxon>Diptera</taxon>
        <taxon>Brachycera</taxon>
        <taxon>Muscomorpha</taxon>
        <taxon>Ephydroidea</taxon>
        <taxon>Drosophilidae</taxon>
        <taxon>Drosophila</taxon>
        <taxon>Sophophora</taxon>
    </lineage>
</organism>
<sequence length="207" mass="22491">MSEPLSGPWLRFVYNGLLLTTAVFSGRKMQPEEHPFALAACVVVGFSAVFGLLRVIFASGQPEECRKLRDITHGVLELVPLPLANMDLYMQSTGLSAIALGHAFFVLPLFCDLGCSLAKNRRDCAFSDSLKNLTVLGNIVSLGFLAFVERNFLYLRMMLVMIVVKYGVVLVDSIKEDAGEDLQVCGTALFIHLLGKAVESSASGSLV</sequence>
<dbReference type="AlphaFoldDB" id="A0A6P4F130"/>
<name>A0A6P4F130_DRORH</name>
<proteinExistence type="predicted"/>
<feature type="transmembrane region" description="Helical" evidence="1">
    <location>
        <begin position="88"/>
        <end position="110"/>
    </location>
</feature>
<keyword evidence="1" id="KW-1133">Transmembrane helix</keyword>
<evidence type="ECO:0000256" key="1">
    <source>
        <dbReference type="SAM" id="Phobius"/>
    </source>
</evidence>
<dbReference type="InterPro" id="IPR032007">
    <property type="entry name" value="DUF4791"/>
</dbReference>
<reference evidence="4" key="2">
    <citation type="submission" date="2025-04" db="UniProtKB">
        <authorList>
            <consortium name="RefSeq"/>
        </authorList>
    </citation>
    <scope>IDENTIFICATION</scope>
</reference>